<evidence type="ECO:0000313" key="12">
    <source>
        <dbReference type="EMBL" id="GGC60509.1"/>
    </source>
</evidence>
<dbReference type="Pfam" id="PF01545">
    <property type="entry name" value="Cation_efflux"/>
    <property type="match status" value="1"/>
</dbReference>
<evidence type="ECO:0000256" key="5">
    <source>
        <dbReference type="ARBA" id="ARBA00022692"/>
    </source>
</evidence>
<dbReference type="EMBL" id="BMGG01000003">
    <property type="protein sequence ID" value="GGC60509.1"/>
    <property type="molecule type" value="Genomic_DNA"/>
</dbReference>
<evidence type="ECO:0000259" key="11">
    <source>
        <dbReference type="Pfam" id="PF16916"/>
    </source>
</evidence>
<reference evidence="12" key="1">
    <citation type="journal article" date="2014" name="Int. J. Syst. Evol. Microbiol.">
        <title>Complete genome sequence of Corynebacterium casei LMG S-19264T (=DSM 44701T), isolated from a smear-ripened cheese.</title>
        <authorList>
            <consortium name="US DOE Joint Genome Institute (JGI-PGF)"/>
            <person name="Walter F."/>
            <person name="Albersmeier A."/>
            <person name="Kalinowski J."/>
            <person name="Ruckert C."/>
        </authorList>
    </citation>
    <scope>NUCLEOTIDE SEQUENCE</scope>
    <source>
        <strain evidence="12">CGMCC 1.12919</strain>
    </source>
</reference>
<evidence type="ECO:0000313" key="13">
    <source>
        <dbReference type="Proteomes" id="UP000637002"/>
    </source>
</evidence>
<dbReference type="SUPFAM" id="SSF160240">
    <property type="entry name" value="Cation efflux protein cytoplasmic domain-like"/>
    <property type="match status" value="1"/>
</dbReference>
<evidence type="ECO:0000256" key="4">
    <source>
        <dbReference type="ARBA" id="ARBA00022475"/>
    </source>
</evidence>
<organism evidence="12 13">
    <name type="scientific">Chelatococcus reniformis</name>
    <dbReference type="NCBI Taxonomy" id="1494448"/>
    <lineage>
        <taxon>Bacteria</taxon>
        <taxon>Pseudomonadati</taxon>
        <taxon>Pseudomonadota</taxon>
        <taxon>Alphaproteobacteria</taxon>
        <taxon>Hyphomicrobiales</taxon>
        <taxon>Chelatococcaceae</taxon>
        <taxon>Chelatococcus</taxon>
    </lineage>
</organism>
<comment type="subcellular location">
    <subcellularLocation>
        <location evidence="1">Cell membrane</location>
        <topology evidence="1">Multi-pass membrane protein</topology>
    </subcellularLocation>
</comment>
<dbReference type="AlphaFoldDB" id="A0A916XB63"/>
<feature type="transmembrane region" description="Helical" evidence="9">
    <location>
        <begin position="113"/>
        <end position="133"/>
    </location>
</feature>
<accession>A0A916XB63</accession>
<dbReference type="InterPro" id="IPR002524">
    <property type="entry name" value="Cation_efflux"/>
</dbReference>
<evidence type="ECO:0000256" key="9">
    <source>
        <dbReference type="SAM" id="Phobius"/>
    </source>
</evidence>
<dbReference type="Pfam" id="PF16916">
    <property type="entry name" value="ZT_dimer"/>
    <property type="match status" value="1"/>
</dbReference>
<dbReference type="Gene3D" id="1.20.1510.10">
    <property type="entry name" value="Cation efflux protein transmembrane domain"/>
    <property type="match status" value="1"/>
</dbReference>
<dbReference type="PANTHER" id="PTHR43840:SF15">
    <property type="entry name" value="MITOCHONDRIAL METAL TRANSPORTER 1-RELATED"/>
    <property type="match status" value="1"/>
</dbReference>
<evidence type="ECO:0000256" key="6">
    <source>
        <dbReference type="ARBA" id="ARBA00022989"/>
    </source>
</evidence>
<evidence type="ECO:0000256" key="1">
    <source>
        <dbReference type="ARBA" id="ARBA00004651"/>
    </source>
</evidence>
<evidence type="ECO:0000259" key="10">
    <source>
        <dbReference type="Pfam" id="PF01545"/>
    </source>
</evidence>
<feature type="domain" description="Cation efflux protein cytoplasmic" evidence="11">
    <location>
        <begin position="207"/>
        <end position="284"/>
    </location>
</feature>
<feature type="transmembrane region" description="Helical" evidence="9">
    <location>
        <begin position="32"/>
        <end position="55"/>
    </location>
</feature>
<dbReference type="Gene3D" id="3.30.70.1350">
    <property type="entry name" value="Cation efflux protein, cytoplasmic domain"/>
    <property type="match status" value="1"/>
</dbReference>
<dbReference type="InterPro" id="IPR036837">
    <property type="entry name" value="Cation_efflux_CTD_sf"/>
</dbReference>
<dbReference type="NCBIfam" id="TIGR01297">
    <property type="entry name" value="CDF"/>
    <property type="match status" value="1"/>
</dbReference>
<dbReference type="RefSeq" id="WP_188608909.1">
    <property type="nucleotide sequence ID" value="NZ_BMGG01000003.1"/>
</dbReference>
<name>A0A916XB63_9HYPH</name>
<keyword evidence="4" id="KW-1003">Cell membrane</keyword>
<evidence type="ECO:0000256" key="8">
    <source>
        <dbReference type="ARBA" id="ARBA00068882"/>
    </source>
</evidence>
<dbReference type="GO" id="GO:0005886">
    <property type="term" value="C:plasma membrane"/>
    <property type="evidence" value="ECO:0007669"/>
    <property type="project" value="UniProtKB-SubCell"/>
</dbReference>
<evidence type="ECO:0000256" key="2">
    <source>
        <dbReference type="ARBA" id="ARBA00008114"/>
    </source>
</evidence>
<feature type="transmembrane region" description="Helical" evidence="9">
    <location>
        <begin position="75"/>
        <end position="93"/>
    </location>
</feature>
<dbReference type="Proteomes" id="UP000637002">
    <property type="component" value="Unassembled WGS sequence"/>
</dbReference>
<sequence>MSGTLKLAIGSIAVGIVVFALKYLAFHVSGSIALYSDAIESIINVATAIAAFFAVRLSAIPPDANHPYGHHKAEYLSAVLEGVLIVVAALTILREAYVGFLAPRPLDAPFIGLAINAGASVINAVWCAVLFRWGRRWRSPALLADARHLWTDVITSAGVVVGVALVPLTGWLQLDAIFAALVAVNILWAGWKLVQESVGGLMDEAAPSDTLERVRALISSHAEGALEAHDLRTRHAGRVTFIDFHLVVPGTMTVSESHAVCDRIEDALRAGIEDVVVSIHVEPEEKAKHPGGVPVV</sequence>
<dbReference type="FunFam" id="3.30.70.1350:FF:000002">
    <property type="entry name" value="Ferrous-iron efflux pump FieF"/>
    <property type="match status" value="1"/>
</dbReference>
<keyword evidence="13" id="KW-1185">Reference proteome</keyword>
<reference evidence="12" key="2">
    <citation type="submission" date="2020-09" db="EMBL/GenBank/DDBJ databases">
        <authorList>
            <person name="Sun Q."/>
            <person name="Zhou Y."/>
        </authorList>
    </citation>
    <scope>NUCLEOTIDE SEQUENCE</scope>
    <source>
        <strain evidence="12">CGMCC 1.12919</strain>
    </source>
</reference>
<comment type="similarity">
    <text evidence="2">Belongs to the cation diffusion facilitator (CDF) transporter (TC 2.A.4) family.</text>
</comment>
<proteinExistence type="inferred from homology"/>
<feature type="transmembrane region" description="Helical" evidence="9">
    <location>
        <begin position="153"/>
        <end position="170"/>
    </location>
</feature>
<evidence type="ECO:0000256" key="7">
    <source>
        <dbReference type="ARBA" id="ARBA00023136"/>
    </source>
</evidence>
<dbReference type="GO" id="GO:0015341">
    <property type="term" value="F:zinc efflux antiporter activity"/>
    <property type="evidence" value="ECO:0007669"/>
    <property type="project" value="TreeGrafter"/>
</dbReference>
<keyword evidence="3" id="KW-0813">Transport</keyword>
<evidence type="ECO:0000256" key="3">
    <source>
        <dbReference type="ARBA" id="ARBA00022448"/>
    </source>
</evidence>
<dbReference type="GO" id="GO:0015086">
    <property type="term" value="F:cadmium ion transmembrane transporter activity"/>
    <property type="evidence" value="ECO:0007669"/>
    <property type="project" value="TreeGrafter"/>
</dbReference>
<feature type="domain" description="Cation efflux protein transmembrane" evidence="10">
    <location>
        <begin position="11"/>
        <end position="202"/>
    </location>
</feature>
<dbReference type="InterPro" id="IPR027469">
    <property type="entry name" value="Cation_efflux_TMD_sf"/>
</dbReference>
<dbReference type="InterPro" id="IPR050291">
    <property type="entry name" value="CDF_Transporter"/>
</dbReference>
<dbReference type="InterPro" id="IPR058533">
    <property type="entry name" value="Cation_efflux_TM"/>
</dbReference>
<keyword evidence="5 9" id="KW-0812">Transmembrane</keyword>
<keyword evidence="6 9" id="KW-1133">Transmembrane helix</keyword>
<dbReference type="GO" id="GO:0015093">
    <property type="term" value="F:ferrous iron transmembrane transporter activity"/>
    <property type="evidence" value="ECO:0007669"/>
    <property type="project" value="TreeGrafter"/>
</dbReference>
<comment type="caution">
    <text evidence="12">The sequence shown here is derived from an EMBL/GenBank/DDBJ whole genome shotgun (WGS) entry which is preliminary data.</text>
</comment>
<dbReference type="InterPro" id="IPR027470">
    <property type="entry name" value="Cation_efflux_CTD"/>
</dbReference>
<dbReference type="PANTHER" id="PTHR43840">
    <property type="entry name" value="MITOCHONDRIAL METAL TRANSPORTER 1-RELATED"/>
    <property type="match status" value="1"/>
</dbReference>
<keyword evidence="7 9" id="KW-0472">Membrane</keyword>
<feature type="transmembrane region" description="Helical" evidence="9">
    <location>
        <begin position="7"/>
        <end position="26"/>
    </location>
</feature>
<protein>
    <recommendedName>
        <fullName evidence="8">Protein p34</fullName>
    </recommendedName>
</protein>
<dbReference type="GO" id="GO:0006882">
    <property type="term" value="P:intracellular zinc ion homeostasis"/>
    <property type="evidence" value="ECO:0007669"/>
    <property type="project" value="TreeGrafter"/>
</dbReference>
<dbReference type="SUPFAM" id="SSF161111">
    <property type="entry name" value="Cation efflux protein transmembrane domain-like"/>
    <property type="match status" value="1"/>
</dbReference>
<gene>
    <name evidence="12" type="ORF">GCM10010994_18940</name>
</gene>